<evidence type="ECO:0000313" key="3">
    <source>
        <dbReference type="Proteomes" id="UP000295182"/>
    </source>
</evidence>
<dbReference type="Gene3D" id="3.40.30.110">
    <property type="match status" value="2"/>
</dbReference>
<dbReference type="AlphaFoldDB" id="A0A4R2N8F8"/>
<organism evidence="2 3">
    <name type="scientific">Simplicispira metamorpha</name>
    <dbReference type="NCBI Taxonomy" id="80881"/>
    <lineage>
        <taxon>Bacteria</taxon>
        <taxon>Pseudomonadati</taxon>
        <taxon>Pseudomonadota</taxon>
        <taxon>Betaproteobacteria</taxon>
        <taxon>Burkholderiales</taxon>
        <taxon>Comamonadaceae</taxon>
        <taxon>Simplicispira</taxon>
    </lineage>
</organism>
<dbReference type="InterPro" id="IPR036282">
    <property type="entry name" value="Glutathione-S-Trfase_C_sf"/>
</dbReference>
<dbReference type="SUPFAM" id="SSF47616">
    <property type="entry name" value="GST C-terminal domain-like"/>
    <property type="match status" value="1"/>
</dbReference>
<dbReference type="Pfam" id="PF13410">
    <property type="entry name" value="GST_C_2"/>
    <property type="match status" value="1"/>
</dbReference>
<name>A0A4R2N8F8_9BURK</name>
<evidence type="ECO:0000313" key="2">
    <source>
        <dbReference type="EMBL" id="TCP17260.1"/>
    </source>
</evidence>
<sequence>MTALILHHYPASPFSEKIRRALAYKQLPWKSVVVPTILPKPDVQALTGGYRKTPFLQIGADIYCDSALICDVLEHVQPEPVLYPPHLKGVARVFAQWADSTLFGAAMAYNLQPRGAAALFANLPEGMAQAFSEDRREMSAGMPRLRPPEATAAYRSYLRRIAHMAEEHDFLFGAEPCLADFAAYHPLWFTRTCVPVMADIFAATPAVLEWMDRIAALGLQRMEKFSAEDAITVAARAEPLPLGDEVFQDEHGIALGSSVQIAADSFGTEPTQGELLAATRTRYTLCRQDPRAGTVHVHFPRIGYTLRQAQA</sequence>
<dbReference type="InterPro" id="IPR004045">
    <property type="entry name" value="Glutathione_S-Trfase_N"/>
</dbReference>
<dbReference type="OrthoDB" id="5791869at2"/>
<comment type="caution">
    <text evidence="2">The sequence shown here is derived from an EMBL/GenBank/DDBJ whole genome shotgun (WGS) entry which is preliminary data.</text>
</comment>
<evidence type="ECO:0000259" key="1">
    <source>
        <dbReference type="PROSITE" id="PS50404"/>
    </source>
</evidence>
<accession>A0A4R2N8F8</accession>
<reference evidence="2 3" key="1">
    <citation type="submission" date="2019-03" db="EMBL/GenBank/DDBJ databases">
        <title>Genomic Encyclopedia of Type Strains, Phase IV (KMG-IV): sequencing the most valuable type-strain genomes for metagenomic binning, comparative biology and taxonomic classification.</title>
        <authorList>
            <person name="Goeker M."/>
        </authorList>
    </citation>
    <scope>NUCLEOTIDE SEQUENCE [LARGE SCALE GENOMIC DNA]</scope>
    <source>
        <strain evidence="2 3">DSM 1837</strain>
    </source>
</reference>
<keyword evidence="3" id="KW-1185">Reference proteome</keyword>
<dbReference type="GO" id="GO:0016740">
    <property type="term" value="F:transferase activity"/>
    <property type="evidence" value="ECO:0007669"/>
    <property type="project" value="UniProtKB-KW"/>
</dbReference>
<protein>
    <submittedName>
        <fullName evidence="2">Glutathione S-transferase</fullName>
    </submittedName>
</protein>
<keyword evidence="2" id="KW-0808">Transferase</keyword>
<dbReference type="CDD" id="cd00570">
    <property type="entry name" value="GST_N_family"/>
    <property type="match status" value="1"/>
</dbReference>
<dbReference type="Pfam" id="PF13417">
    <property type="entry name" value="GST_N_3"/>
    <property type="match status" value="1"/>
</dbReference>
<gene>
    <name evidence="2" type="ORF">EV674_11325</name>
</gene>
<feature type="domain" description="GST N-terminal" evidence="1">
    <location>
        <begin position="2"/>
        <end position="81"/>
    </location>
</feature>
<dbReference type="Proteomes" id="UP000295182">
    <property type="component" value="Unassembled WGS sequence"/>
</dbReference>
<proteinExistence type="predicted"/>
<dbReference type="EMBL" id="SLXH01000013">
    <property type="protein sequence ID" value="TCP17260.1"/>
    <property type="molecule type" value="Genomic_DNA"/>
</dbReference>
<dbReference type="PROSITE" id="PS50404">
    <property type="entry name" value="GST_NTER"/>
    <property type="match status" value="1"/>
</dbReference>
<dbReference type="SUPFAM" id="SSF52833">
    <property type="entry name" value="Thioredoxin-like"/>
    <property type="match status" value="1"/>
</dbReference>
<dbReference type="RefSeq" id="WP_119013156.1">
    <property type="nucleotide sequence ID" value="NZ_QXNC01000013.1"/>
</dbReference>
<dbReference type="CDD" id="cd00299">
    <property type="entry name" value="GST_C_family"/>
    <property type="match status" value="1"/>
</dbReference>
<dbReference type="InterPro" id="IPR036249">
    <property type="entry name" value="Thioredoxin-like_sf"/>
</dbReference>